<protein>
    <submittedName>
        <fullName evidence="8">MATE family efflux transporter</fullName>
    </submittedName>
</protein>
<dbReference type="NCBIfam" id="TIGR00797">
    <property type="entry name" value="matE"/>
    <property type="match status" value="1"/>
</dbReference>
<feature type="transmembrane region" description="Helical" evidence="7">
    <location>
        <begin position="320"/>
        <end position="339"/>
    </location>
</feature>
<name>A0A9D1JUU5_9FIRM</name>
<feature type="transmembrane region" description="Helical" evidence="7">
    <location>
        <begin position="96"/>
        <end position="117"/>
    </location>
</feature>
<evidence type="ECO:0000256" key="6">
    <source>
        <dbReference type="ARBA" id="ARBA00023136"/>
    </source>
</evidence>
<feature type="transmembrane region" description="Helical" evidence="7">
    <location>
        <begin position="359"/>
        <end position="380"/>
    </location>
</feature>
<feature type="transmembrane region" description="Helical" evidence="7">
    <location>
        <begin position="392"/>
        <end position="412"/>
    </location>
</feature>
<keyword evidence="2" id="KW-0813">Transport</keyword>
<dbReference type="PANTHER" id="PTHR43549:SF3">
    <property type="entry name" value="MULTIDRUG RESISTANCE PROTEIN YPNP-RELATED"/>
    <property type="match status" value="1"/>
</dbReference>
<feature type="transmembrane region" description="Helical" evidence="7">
    <location>
        <begin position="169"/>
        <end position="189"/>
    </location>
</feature>
<feature type="transmembrane region" description="Helical" evidence="7">
    <location>
        <begin position="64"/>
        <end position="84"/>
    </location>
</feature>
<organism evidence="8 9">
    <name type="scientific">Candidatus Scatomorpha merdipullorum</name>
    <dbReference type="NCBI Taxonomy" id="2840927"/>
    <lineage>
        <taxon>Bacteria</taxon>
        <taxon>Bacillati</taxon>
        <taxon>Bacillota</taxon>
        <taxon>Clostridia</taxon>
        <taxon>Eubacteriales</taxon>
        <taxon>Candidatus Scatomorpha</taxon>
    </lineage>
</organism>
<sequence length="465" mass="49890">MRKDEAMDMCEGPLFGKLLVFAVPLMFSGILQLLFNAADIIVVGQFTGDAAMAAVGSTSSLNNLIVNFFLGLSAGASVAAARYYGMRAWRDVEETVHTAILLGFITGLAMVFIGFFLARPLLTLMGTTSDVIDQSVLYMRIVFVGMPALMVYDFGAGILRAIGDTKRPLLFLFCGGVINVGLNLFFVIVCHMGVAGVAIGTVMSQLVSAVLTVRCLMRSSTACRLSLRRLRIVGAQLRFILRVGLPTGIQSAVFNISNVLIQSAINSFDSSVIVAGNTASVNIEGFVYTAMNAFYQATLTFTSQNVGAHRMKRILPIMGWNLLFSGVVGLGLGGCAVLLGRQLLGIYTPSAEVVSYGLIRLNIIGLTYFSCGLMDVVCASIRGLGPSITPTVISLAGACGLRIVWIYTVFAAHRTLLTLYLSYPVSWVVTFAANVVCFVFFFRRWKKRALAAPPAPGEAEPQPAS</sequence>
<keyword evidence="3" id="KW-1003">Cell membrane</keyword>
<evidence type="ECO:0000313" key="8">
    <source>
        <dbReference type="EMBL" id="HIS66621.1"/>
    </source>
</evidence>
<keyword evidence="5 7" id="KW-1133">Transmembrane helix</keyword>
<dbReference type="CDD" id="cd13138">
    <property type="entry name" value="MATE_yoeA_like"/>
    <property type="match status" value="1"/>
</dbReference>
<comment type="subcellular location">
    <subcellularLocation>
        <location evidence="1">Cell membrane</location>
        <topology evidence="1">Multi-pass membrane protein</topology>
    </subcellularLocation>
</comment>
<proteinExistence type="predicted"/>
<dbReference type="Pfam" id="PF01554">
    <property type="entry name" value="MatE"/>
    <property type="match status" value="2"/>
</dbReference>
<keyword evidence="6 7" id="KW-0472">Membrane</keyword>
<evidence type="ECO:0000256" key="7">
    <source>
        <dbReference type="SAM" id="Phobius"/>
    </source>
</evidence>
<reference evidence="8" key="2">
    <citation type="journal article" date="2021" name="PeerJ">
        <title>Extensive microbial diversity within the chicken gut microbiome revealed by metagenomics and culture.</title>
        <authorList>
            <person name="Gilroy R."/>
            <person name="Ravi A."/>
            <person name="Getino M."/>
            <person name="Pursley I."/>
            <person name="Horton D.L."/>
            <person name="Alikhan N.F."/>
            <person name="Baker D."/>
            <person name="Gharbi K."/>
            <person name="Hall N."/>
            <person name="Watson M."/>
            <person name="Adriaenssens E.M."/>
            <person name="Foster-Nyarko E."/>
            <person name="Jarju S."/>
            <person name="Secka A."/>
            <person name="Antonio M."/>
            <person name="Oren A."/>
            <person name="Chaudhuri R.R."/>
            <person name="La Ragione R."/>
            <person name="Hildebrand F."/>
            <person name="Pallen M.J."/>
        </authorList>
    </citation>
    <scope>NUCLEOTIDE SEQUENCE</scope>
    <source>
        <strain evidence="8">ChiHjej10B9-9673</strain>
    </source>
</reference>
<dbReference type="GO" id="GO:0015297">
    <property type="term" value="F:antiporter activity"/>
    <property type="evidence" value="ECO:0007669"/>
    <property type="project" value="InterPro"/>
</dbReference>
<keyword evidence="4 7" id="KW-0812">Transmembrane</keyword>
<evidence type="ECO:0000313" key="9">
    <source>
        <dbReference type="Proteomes" id="UP000824001"/>
    </source>
</evidence>
<feature type="transmembrane region" description="Helical" evidence="7">
    <location>
        <begin position="21"/>
        <end position="44"/>
    </location>
</feature>
<reference evidence="8" key="1">
    <citation type="submission" date="2020-10" db="EMBL/GenBank/DDBJ databases">
        <authorList>
            <person name="Gilroy R."/>
        </authorList>
    </citation>
    <scope>NUCLEOTIDE SEQUENCE</scope>
    <source>
        <strain evidence="8">ChiHjej10B9-9673</strain>
    </source>
</reference>
<dbReference type="PANTHER" id="PTHR43549">
    <property type="entry name" value="MULTIDRUG RESISTANCE PROTEIN YPNP-RELATED"/>
    <property type="match status" value="1"/>
</dbReference>
<dbReference type="InterPro" id="IPR002528">
    <property type="entry name" value="MATE_fam"/>
</dbReference>
<evidence type="ECO:0000256" key="2">
    <source>
        <dbReference type="ARBA" id="ARBA00022448"/>
    </source>
</evidence>
<dbReference type="EMBL" id="DVJK01000099">
    <property type="protein sequence ID" value="HIS66621.1"/>
    <property type="molecule type" value="Genomic_DNA"/>
</dbReference>
<feature type="transmembrane region" description="Helical" evidence="7">
    <location>
        <begin position="424"/>
        <end position="442"/>
    </location>
</feature>
<evidence type="ECO:0000256" key="3">
    <source>
        <dbReference type="ARBA" id="ARBA00022475"/>
    </source>
</evidence>
<dbReference type="InterPro" id="IPR052031">
    <property type="entry name" value="Membrane_Transporter-Flippase"/>
</dbReference>
<evidence type="ECO:0000256" key="5">
    <source>
        <dbReference type="ARBA" id="ARBA00022989"/>
    </source>
</evidence>
<dbReference type="GO" id="GO:0005886">
    <property type="term" value="C:plasma membrane"/>
    <property type="evidence" value="ECO:0007669"/>
    <property type="project" value="UniProtKB-SubCell"/>
</dbReference>
<dbReference type="PIRSF" id="PIRSF006603">
    <property type="entry name" value="DinF"/>
    <property type="match status" value="1"/>
</dbReference>
<feature type="transmembrane region" description="Helical" evidence="7">
    <location>
        <begin position="195"/>
        <end position="217"/>
    </location>
</feature>
<dbReference type="InterPro" id="IPR048279">
    <property type="entry name" value="MdtK-like"/>
</dbReference>
<comment type="caution">
    <text evidence="8">The sequence shown here is derived from an EMBL/GenBank/DDBJ whole genome shotgun (WGS) entry which is preliminary data.</text>
</comment>
<dbReference type="AlphaFoldDB" id="A0A9D1JUU5"/>
<dbReference type="GO" id="GO:0042910">
    <property type="term" value="F:xenobiotic transmembrane transporter activity"/>
    <property type="evidence" value="ECO:0007669"/>
    <property type="project" value="InterPro"/>
</dbReference>
<gene>
    <name evidence="8" type="ORF">IAC18_03545</name>
</gene>
<feature type="transmembrane region" description="Helical" evidence="7">
    <location>
        <begin position="137"/>
        <end position="162"/>
    </location>
</feature>
<dbReference type="Proteomes" id="UP000824001">
    <property type="component" value="Unassembled WGS sequence"/>
</dbReference>
<accession>A0A9D1JUU5</accession>
<evidence type="ECO:0000256" key="1">
    <source>
        <dbReference type="ARBA" id="ARBA00004651"/>
    </source>
</evidence>
<evidence type="ECO:0000256" key="4">
    <source>
        <dbReference type="ARBA" id="ARBA00022692"/>
    </source>
</evidence>